<protein>
    <submittedName>
        <fullName evidence="2">Tail fiber protein</fullName>
    </submittedName>
</protein>
<dbReference type="Proteomes" id="UP000738376">
    <property type="component" value="Unassembled WGS sequence"/>
</dbReference>
<sequence>MDPLIGQIAIFPWNWAPKHWAKCDGQLLPISQNCALFALIGTEFGGDGKNSFALPKMPPIKTENVDESGNDRGGDLAYYIALQGYFPARD</sequence>
<evidence type="ECO:0000313" key="3">
    <source>
        <dbReference type="Proteomes" id="UP000738376"/>
    </source>
</evidence>
<dbReference type="EMBL" id="JAAVJL010000001">
    <property type="protein sequence ID" value="NMF56749.1"/>
    <property type="molecule type" value="Genomic_DNA"/>
</dbReference>
<keyword evidence="3" id="KW-1185">Reference proteome</keyword>
<dbReference type="Gene3D" id="3.90.1340.10">
    <property type="entry name" value="Phage tail collar domain"/>
    <property type="match status" value="1"/>
</dbReference>
<evidence type="ECO:0000259" key="1">
    <source>
        <dbReference type="Pfam" id="PF07484"/>
    </source>
</evidence>
<dbReference type="Pfam" id="PF07484">
    <property type="entry name" value="Collar"/>
    <property type="match status" value="1"/>
</dbReference>
<dbReference type="SUPFAM" id="SSF88874">
    <property type="entry name" value="Receptor-binding domain of short tail fibre protein gp12"/>
    <property type="match status" value="1"/>
</dbReference>
<name>A0ABX1LKY2_9CYAN</name>
<proteinExistence type="predicted"/>
<gene>
    <name evidence="2" type="ORF">HC246_01610</name>
</gene>
<dbReference type="InterPro" id="IPR037053">
    <property type="entry name" value="Phage_tail_collar_dom_sf"/>
</dbReference>
<dbReference type="RefSeq" id="WP_169361859.1">
    <property type="nucleotide sequence ID" value="NZ_JAAVJL010000001.1"/>
</dbReference>
<dbReference type="InterPro" id="IPR011083">
    <property type="entry name" value="Phage_tail_collar_dom"/>
</dbReference>
<accession>A0ABX1LKY2</accession>
<evidence type="ECO:0000313" key="2">
    <source>
        <dbReference type="EMBL" id="NMF56749.1"/>
    </source>
</evidence>
<comment type="caution">
    <text evidence="2">The sequence shown here is derived from an EMBL/GenBank/DDBJ whole genome shotgun (WGS) entry which is preliminary data.</text>
</comment>
<reference evidence="2 3" key="1">
    <citation type="submission" date="2020-03" db="EMBL/GenBank/DDBJ databases">
        <title>Draft Genome Sequence of 2-Methylisoborneol Producing Pseudanabaena yagii Strain GIHE-NHR1 Isolated from North Han River in South Korea.</title>
        <authorList>
            <person name="Jeong J."/>
        </authorList>
    </citation>
    <scope>NUCLEOTIDE SEQUENCE [LARGE SCALE GENOMIC DNA]</scope>
    <source>
        <strain evidence="2 3">GIHE-NHR1</strain>
    </source>
</reference>
<organism evidence="2 3">
    <name type="scientific">Pseudanabaena yagii GIHE-NHR1</name>
    <dbReference type="NCBI Taxonomy" id="2722753"/>
    <lineage>
        <taxon>Bacteria</taxon>
        <taxon>Bacillati</taxon>
        <taxon>Cyanobacteriota</taxon>
        <taxon>Cyanophyceae</taxon>
        <taxon>Pseudanabaenales</taxon>
        <taxon>Pseudanabaenaceae</taxon>
        <taxon>Pseudanabaena</taxon>
        <taxon>Pseudanabaena yagii</taxon>
    </lineage>
</organism>
<feature type="domain" description="Phage tail collar" evidence="1">
    <location>
        <begin position="6"/>
        <end position="57"/>
    </location>
</feature>